<name>A0A9P5NQY8_GYMJU</name>
<feature type="compositionally biased region" description="Low complexity" evidence="1">
    <location>
        <begin position="122"/>
        <end position="142"/>
    </location>
</feature>
<dbReference type="OrthoDB" id="3044427at2759"/>
<gene>
    <name evidence="2" type="ORF">CPB84DRAFT_1962187</name>
</gene>
<accession>A0A9P5NQY8</accession>
<feature type="compositionally biased region" description="Polar residues" evidence="1">
    <location>
        <begin position="49"/>
        <end position="71"/>
    </location>
</feature>
<reference evidence="2" key="1">
    <citation type="submission" date="2020-11" db="EMBL/GenBank/DDBJ databases">
        <authorList>
            <consortium name="DOE Joint Genome Institute"/>
            <person name="Ahrendt S."/>
            <person name="Riley R."/>
            <person name="Andreopoulos W."/>
            <person name="LaButti K."/>
            <person name="Pangilinan J."/>
            <person name="Ruiz-duenas F.J."/>
            <person name="Barrasa J.M."/>
            <person name="Sanchez-Garcia M."/>
            <person name="Camarero S."/>
            <person name="Miyauchi S."/>
            <person name="Serrano A."/>
            <person name="Linde D."/>
            <person name="Babiker R."/>
            <person name="Drula E."/>
            <person name="Ayuso-Fernandez I."/>
            <person name="Pacheco R."/>
            <person name="Padilla G."/>
            <person name="Ferreira P."/>
            <person name="Barriuso J."/>
            <person name="Kellner H."/>
            <person name="Castanera R."/>
            <person name="Alfaro M."/>
            <person name="Ramirez L."/>
            <person name="Pisabarro A.G."/>
            <person name="Kuo A."/>
            <person name="Tritt A."/>
            <person name="Lipzen A."/>
            <person name="He G."/>
            <person name="Yan M."/>
            <person name="Ng V."/>
            <person name="Cullen D."/>
            <person name="Martin F."/>
            <person name="Rosso M.-N."/>
            <person name="Henrissat B."/>
            <person name="Hibbett D."/>
            <person name="Martinez A.T."/>
            <person name="Grigoriev I.V."/>
        </authorList>
    </citation>
    <scope>NUCLEOTIDE SEQUENCE</scope>
    <source>
        <strain evidence="2">AH 44721</strain>
    </source>
</reference>
<dbReference type="AlphaFoldDB" id="A0A9P5NQY8"/>
<dbReference type="Proteomes" id="UP000724874">
    <property type="component" value="Unassembled WGS sequence"/>
</dbReference>
<keyword evidence="3" id="KW-1185">Reference proteome</keyword>
<protein>
    <submittedName>
        <fullName evidence="2">Uncharacterized protein</fullName>
    </submittedName>
</protein>
<evidence type="ECO:0000313" key="2">
    <source>
        <dbReference type="EMBL" id="KAF8901026.1"/>
    </source>
</evidence>
<proteinExistence type="predicted"/>
<comment type="caution">
    <text evidence="2">The sequence shown here is derived from an EMBL/GenBank/DDBJ whole genome shotgun (WGS) entry which is preliminary data.</text>
</comment>
<feature type="region of interest" description="Disordered" evidence="1">
    <location>
        <begin position="47"/>
        <end position="76"/>
    </location>
</feature>
<evidence type="ECO:0000313" key="3">
    <source>
        <dbReference type="Proteomes" id="UP000724874"/>
    </source>
</evidence>
<sequence length="161" mass="17728">MSDNIFVPSYFGAPFITTIPETRYDARGRQLSFVESDVQRLERLAFMNASKSRSTSPSPNCSPRSGASSPSRMKLISAPYGDPIELIANRLAEEFNLSSSDDWSSDDEPHILYSTPRPKQSPPSVSSTPTRKSSPSSPATSTFQPGHRRKRSSLSSIPEED</sequence>
<dbReference type="EMBL" id="JADNYJ010000044">
    <property type="protein sequence ID" value="KAF8901026.1"/>
    <property type="molecule type" value="Genomic_DNA"/>
</dbReference>
<feature type="region of interest" description="Disordered" evidence="1">
    <location>
        <begin position="97"/>
        <end position="161"/>
    </location>
</feature>
<organism evidence="2 3">
    <name type="scientific">Gymnopilus junonius</name>
    <name type="common">Spectacular rustgill mushroom</name>
    <name type="synonym">Gymnopilus spectabilis subsp. junonius</name>
    <dbReference type="NCBI Taxonomy" id="109634"/>
    <lineage>
        <taxon>Eukaryota</taxon>
        <taxon>Fungi</taxon>
        <taxon>Dikarya</taxon>
        <taxon>Basidiomycota</taxon>
        <taxon>Agaricomycotina</taxon>
        <taxon>Agaricomycetes</taxon>
        <taxon>Agaricomycetidae</taxon>
        <taxon>Agaricales</taxon>
        <taxon>Agaricineae</taxon>
        <taxon>Hymenogastraceae</taxon>
        <taxon>Gymnopilus</taxon>
    </lineage>
</organism>
<evidence type="ECO:0000256" key="1">
    <source>
        <dbReference type="SAM" id="MobiDB-lite"/>
    </source>
</evidence>